<evidence type="ECO:0000256" key="8">
    <source>
        <dbReference type="ARBA" id="ARBA00040531"/>
    </source>
</evidence>
<evidence type="ECO:0000313" key="13">
    <source>
        <dbReference type="Proteomes" id="UP000193648"/>
    </source>
</evidence>
<dbReference type="OrthoDB" id="1920326at2759"/>
<evidence type="ECO:0000256" key="7">
    <source>
        <dbReference type="ARBA" id="ARBA00023242"/>
    </source>
</evidence>
<proteinExistence type="predicted"/>
<dbReference type="PANTHER" id="PTHR13620:SF109">
    <property type="entry name" value="3'-5' EXONUCLEASE"/>
    <property type="match status" value="1"/>
</dbReference>
<dbReference type="Pfam" id="PF01612">
    <property type="entry name" value="DNA_pol_A_exo1"/>
    <property type="match status" value="1"/>
</dbReference>
<dbReference type="InterPro" id="IPR051132">
    <property type="entry name" value="3-5_Exonuclease_domain"/>
</dbReference>
<dbReference type="GO" id="GO:0008408">
    <property type="term" value="F:3'-5' exonuclease activity"/>
    <property type="evidence" value="ECO:0007669"/>
    <property type="project" value="InterPro"/>
</dbReference>
<dbReference type="GeneID" id="33571558"/>
<keyword evidence="6" id="KW-0460">Magnesium</keyword>
<feature type="region of interest" description="Disordered" evidence="10">
    <location>
        <begin position="776"/>
        <end position="861"/>
    </location>
</feature>
<keyword evidence="3" id="KW-0479">Metal-binding</keyword>
<dbReference type="InterPro" id="IPR012337">
    <property type="entry name" value="RNaseH-like_sf"/>
</dbReference>
<feature type="compositionally biased region" description="Basic and acidic residues" evidence="10">
    <location>
        <begin position="958"/>
        <end position="976"/>
    </location>
</feature>
<name>A0A1Y2GYJ4_9FUNG</name>
<sequence>MLGSALKTVLVPRRQITLTPLSLALLNTINKRSISYHSSRIHAGSRSTVSESGLPLTPLLQGSASVTTATTTIVSSSMTVATASHSIPSHLQTRCISINSISHSPSALDKQLNNIIAASLNPDIIIGDVTAAEIKCNDPLLSKKTKEAIRLARKRAKDEQNRAKKKAARAGRKGEDLIRIGEQTRVKTLEINLAKLLPPEVQSPVIAAKAADLAKQKEKGAQVSEQLKPKKTTTPSTTPSTATAPTTTKTSTKLMNGSDEQSPPASTPDSTLTSTTVNTKILPAVVHHTSAKQTPRTLPTARIRPAVEHHHRLGPSHRAMTKPVEFVAGSEPVSIPIQILCDALLEAKVKQVRDGPPVFVASTYEAAEQAMELFIEYYKEVNRSKGKDKNGKEVSDGAPGPVGFDTETSTSLIPRSGQDTSLVQIATRDICLMFQVYRIATDPRSPQRFPPRLKAFLEDPNQIKAGVGATMDGEHLKRFYGVNCAGIVSLEAMSAERKLAPVSLQELDAMFGLPGREVVKTKAVIKCNWDKKQLDPRWIWYAAKDAFAGAIIYENMMANNVRKDYVPYNEQFPLSEKEENDEIFLLLARSLGKGKSAPLFVVQTITTNHYPRFRKLYHVEERKEQAMKRIQMLLDEGRLRLADDSKKTTSVSELGSNDIIIIKGQSISSMITTPEGVEVLKPYFNNPPLDSSAITGSQTMLIDNIISKDGLSSSEAFGAVAALDLDLMDLKLFLKGERLWDRERRPGSLVNTYIHLRNMAKKAEDLVDEIREVESADTKSTFNGSNDNNNNNNNSNNNDNRPDPIVTTETKEQLLSEPETITPQRSSEKGFTEEAAIVEASVAKEGEQEEEEGGRGGAKEKRAFLTESKMVDRKMNSFLADFIRRLLERGILHWARDGIVAISPELEKKLLDAVPSPPPQALENVDLNSNPNSTLDGEDQDQDQNVISEPGLFNSRNTEVELKTEIVADQPKTESS</sequence>
<organism evidence="12 13">
    <name type="scientific">Lobosporangium transversale</name>
    <dbReference type="NCBI Taxonomy" id="64571"/>
    <lineage>
        <taxon>Eukaryota</taxon>
        <taxon>Fungi</taxon>
        <taxon>Fungi incertae sedis</taxon>
        <taxon>Mucoromycota</taxon>
        <taxon>Mortierellomycotina</taxon>
        <taxon>Mortierellomycetes</taxon>
        <taxon>Mortierellales</taxon>
        <taxon>Mortierellaceae</taxon>
        <taxon>Lobosporangium</taxon>
    </lineage>
</organism>
<dbReference type="CDD" id="cd06141">
    <property type="entry name" value="WRN_exo"/>
    <property type="match status" value="1"/>
</dbReference>
<feature type="compositionally biased region" description="Low complexity" evidence="10">
    <location>
        <begin position="785"/>
        <end position="799"/>
    </location>
</feature>
<evidence type="ECO:0000256" key="5">
    <source>
        <dbReference type="ARBA" id="ARBA00022839"/>
    </source>
</evidence>
<dbReference type="STRING" id="64571.A0A1Y2GYJ4"/>
<protein>
    <recommendedName>
        <fullName evidence="8">3'-5' exonuclease</fullName>
    </recommendedName>
    <alternativeName>
        <fullName evidence="9">Werner Syndrome-like exonuclease</fullName>
    </alternativeName>
</protein>
<keyword evidence="7" id="KW-0539">Nucleus</keyword>
<keyword evidence="13" id="KW-1185">Reference proteome</keyword>
<evidence type="ECO:0000259" key="11">
    <source>
        <dbReference type="SMART" id="SM00474"/>
    </source>
</evidence>
<accession>A0A1Y2GYJ4</accession>
<feature type="region of interest" description="Disordered" evidence="10">
    <location>
        <begin position="155"/>
        <end position="174"/>
    </location>
</feature>
<dbReference type="SMART" id="SM00474">
    <property type="entry name" value="35EXOc"/>
    <property type="match status" value="1"/>
</dbReference>
<feature type="compositionally biased region" description="Polar residues" evidence="10">
    <location>
        <begin position="254"/>
        <end position="274"/>
    </location>
</feature>
<feature type="region of interest" description="Disordered" evidence="10">
    <location>
        <begin position="914"/>
        <end position="976"/>
    </location>
</feature>
<feature type="compositionally biased region" description="Polar residues" evidence="10">
    <location>
        <begin position="406"/>
        <end position="415"/>
    </location>
</feature>
<feature type="compositionally biased region" description="Low complexity" evidence="10">
    <location>
        <begin position="232"/>
        <end position="253"/>
    </location>
</feature>
<dbReference type="PANTHER" id="PTHR13620">
    <property type="entry name" value="3-5 EXONUCLEASE"/>
    <property type="match status" value="1"/>
</dbReference>
<dbReference type="Gene3D" id="3.30.420.10">
    <property type="entry name" value="Ribonuclease H-like superfamily/Ribonuclease H"/>
    <property type="match status" value="1"/>
</dbReference>
<dbReference type="InParanoid" id="A0A1Y2GYJ4"/>
<keyword evidence="4" id="KW-0378">Hydrolase</keyword>
<evidence type="ECO:0000256" key="3">
    <source>
        <dbReference type="ARBA" id="ARBA00022723"/>
    </source>
</evidence>
<feature type="region of interest" description="Disordered" evidence="10">
    <location>
        <begin position="217"/>
        <end position="274"/>
    </location>
</feature>
<evidence type="ECO:0000256" key="4">
    <source>
        <dbReference type="ARBA" id="ARBA00022801"/>
    </source>
</evidence>
<evidence type="ECO:0000256" key="2">
    <source>
        <dbReference type="ARBA" id="ARBA00022722"/>
    </source>
</evidence>
<dbReference type="GO" id="GO:0006139">
    <property type="term" value="P:nucleobase-containing compound metabolic process"/>
    <property type="evidence" value="ECO:0007669"/>
    <property type="project" value="InterPro"/>
</dbReference>
<dbReference type="GO" id="GO:0046872">
    <property type="term" value="F:metal ion binding"/>
    <property type="evidence" value="ECO:0007669"/>
    <property type="project" value="UniProtKB-KW"/>
</dbReference>
<dbReference type="GO" id="GO:0005634">
    <property type="term" value="C:nucleus"/>
    <property type="evidence" value="ECO:0007669"/>
    <property type="project" value="UniProtKB-SubCell"/>
</dbReference>
<comment type="caution">
    <text evidence="12">The sequence shown here is derived from an EMBL/GenBank/DDBJ whole genome shotgun (WGS) entry which is preliminary data.</text>
</comment>
<dbReference type="InterPro" id="IPR036397">
    <property type="entry name" value="RNaseH_sf"/>
</dbReference>
<reference evidence="12 13" key="1">
    <citation type="submission" date="2016-07" db="EMBL/GenBank/DDBJ databases">
        <title>Pervasive Adenine N6-methylation of Active Genes in Fungi.</title>
        <authorList>
            <consortium name="DOE Joint Genome Institute"/>
            <person name="Mondo S.J."/>
            <person name="Dannebaum R.O."/>
            <person name="Kuo R.C."/>
            <person name="Labutti K."/>
            <person name="Haridas S."/>
            <person name="Kuo A."/>
            <person name="Salamov A."/>
            <person name="Ahrendt S.R."/>
            <person name="Lipzen A."/>
            <person name="Sullivan W."/>
            <person name="Andreopoulos W.B."/>
            <person name="Clum A."/>
            <person name="Lindquist E."/>
            <person name="Daum C."/>
            <person name="Ramamoorthy G.K."/>
            <person name="Gryganskyi A."/>
            <person name="Culley D."/>
            <person name="Magnuson J.K."/>
            <person name="James T.Y."/>
            <person name="O'Malley M.A."/>
            <person name="Stajich J.E."/>
            <person name="Spatafora J.W."/>
            <person name="Visel A."/>
            <person name="Grigoriev I.V."/>
        </authorList>
    </citation>
    <scope>NUCLEOTIDE SEQUENCE [LARGE SCALE GENOMIC DNA]</scope>
    <source>
        <strain evidence="12 13">NRRL 3116</strain>
    </source>
</reference>
<dbReference type="RefSeq" id="XP_021885096.1">
    <property type="nucleotide sequence ID" value="XM_022029715.1"/>
</dbReference>
<feature type="region of interest" description="Disordered" evidence="10">
    <location>
        <begin position="385"/>
        <end position="415"/>
    </location>
</feature>
<comment type="subcellular location">
    <subcellularLocation>
        <location evidence="1">Nucleus</location>
    </subcellularLocation>
</comment>
<feature type="compositionally biased region" description="Basic and acidic residues" evidence="10">
    <location>
        <begin position="385"/>
        <end position="395"/>
    </location>
</feature>
<dbReference type="SUPFAM" id="SSF53098">
    <property type="entry name" value="Ribonuclease H-like"/>
    <property type="match status" value="1"/>
</dbReference>
<dbReference type="AlphaFoldDB" id="A0A1Y2GYJ4"/>
<evidence type="ECO:0000313" key="12">
    <source>
        <dbReference type="EMBL" id="ORZ27369.1"/>
    </source>
</evidence>
<evidence type="ECO:0000256" key="10">
    <source>
        <dbReference type="SAM" id="MobiDB-lite"/>
    </source>
</evidence>
<feature type="domain" description="3'-5' exonuclease" evidence="11">
    <location>
        <begin position="378"/>
        <end position="561"/>
    </location>
</feature>
<gene>
    <name evidence="12" type="ORF">BCR41DRAFT_419161</name>
</gene>
<keyword evidence="2" id="KW-0540">Nuclease</keyword>
<dbReference type="Proteomes" id="UP000193648">
    <property type="component" value="Unassembled WGS sequence"/>
</dbReference>
<dbReference type="InterPro" id="IPR002562">
    <property type="entry name" value="3'-5'_exonuclease_dom"/>
</dbReference>
<evidence type="ECO:0000256" key="6">
    <source>
        <dbReference type="ARBA" id="ARBA00022842"/>
    </source>
</evidence>
<keyword evidence="5" id="KW-0269">Exonuclease</keyword>
<evidence type="ECO:0000256" key="1">
    <source>
        <dbReference type="ARBA" id="ARBA00004123"/>
    </source>
</evidence>
<feature type="compositionally biased region" description="Polar residues" evidence="10">
    <location>
        <begin position="926"/>
        <end position="935"/>
    </location>
</feature>
<dbReference type="GO" id="GO:0003676">
    <property type="term" value="F:nucleic acid binding"/>
    <property type="evidence" value="ECO:0007669"/>
    <property type="project" value="InterPro"/>
</dbReference>
<dbReference type="EMBL" id="MCFF01000004">
    <property type="protein sequence ID" value="ORZ27369.1"/>
    <property type="molecule type" value="Genomic_DNA"/>
</dbReference>
<evidence type="ECO:0000256" key="9">
    <source>
        <dbReference type="ARBA" id="ARBA00042761"/>
    </source>
</evidence>